<feature type="domain" description="Methylated-DNA-[protein]-cysteine S-methyltransferase DNA binding" evidence="7">
    <location>
        <begin position="84"/>
        <end position="160"/>
    </location>
</feature>
<sequence>MINLLGYNLLSAYLIKGDRILAYSLNFDRSSLIRQLEKIRDFHGLEAEIVFNERLDEYFEEKLKGFFKYKRNLLDIDLSLYRYSEVYRELLRIPFGGVVTYSDFYRRVGKYSFFEVIRALTRNPFIIFIPCHRLVRKDGKIGGYAPLGKAFKEKIIEFERGIKEK</sequence>
<dbReference type="GO" id="GO:0032259">
    <property type="term" value="P:methylation"/>
    <property type="evidence" value="ECO:0007669"/>
    <property type="project" value="UniProtKB-KW"/>
</dbReference>
<dbReference type="PROSITE" id="PS00374">
    <property type="entry name" value="MGMT"/>
    <property type="match status" value="1"/>
</dbReference>
<dbReference type="Proteomes" id="UP000266622">
    <property type="component" value="Unassembled WGS sequence"/>
</dbReference>
<keyword evidence="3" id="KW-0808">Transferase</keyword>
<dbReference type="NCBIfam" id="TIGR00589">
    <property type="entry name" value="ogt"/>
    <property type="match status" value="1"/>
</dbReference>
<evidence type="ECO:0000256" key="6">
    <source>
        <dbReference type="ARBA" id="ARBA00049348"/>
    </source>
</evidence>
<dbReference type="Pfam" id="PF01035">
    <property type="entry name" value="DNA_binding_1"/>
    <property type="match status" value="1"/>
</dbReference>
<dbReference type="CDD" id="cd06445">
    <property type="entry name" value="ATase"/>
    <property type="match status" value="1"/>
</dbReference>
<dbReference type="SUPFAM" id="SSF46767">
    <property type="entry name" value="Methylated DNA-protein cysteine methyltransferase, C-terminal domain"/>
    <property type="match status" value="1"/>
</dbReference>
<comment type="catalytic activity">
    <reaction evidence="1">
        <text>a 4-O-methyl-thymidine in DNA + L-cysteinyl-[protein] = a thymidine in DNA + S-methyl-L-cysteinyl-[protein]</text>
        <dbReference type="Rhea" id="RHEA:53428"/>
        <dbReference type="Rhea" id="RHEA-COMP:10131"/>
        <dbReference type="Rhea" id="RHEA-COMP:10132"/>
        <dbReference type="Rhea" id="RHEA-COMP:13555"/>
        <dbReference type="Rhea" id="RHEA-COMP:13556"/>
        <dbReference type="ChEBI" id="CHEBI:29950"/>
        <dbReference type="ChEBI" id="CHEBI:82612"/>
        <dbReference type="ChEBI" id="CHEBI:137386"/>
        <dbReference type="ChEBI" id="CHEBI:137387"/>
        <dbReference type="EC" id="2.1.1.63"/>
    </reaction>
</comment>
<keyword evidence="5" id="KW-0234">DNA repair</keyword>
<dbReference type="EMBL" id="MWMI01000001">
    <property type="protein sequence ID" value="RIB35627.1"/>
    <property type="molecule type" value="Genomic_DNA"/>
</dbReference>
<evidence type="ECO:0000259" key="7">
    <source>
        <dbReference type="Pfam" id="PF01035"/>
    </source>
</evidence>
<comment type="caution">
    <text evidence="8">The sequence shown here is derived from an EMBL/GenBank/DDBJ whole genome shotgun (WGS) entry which is preliminary data.</text>
</comment>
<evidence type="ECO:0000256" key="2">
    <source>
        <dbReference type="ARBA" id="ARBA00022603"/>
    </source>
</evidence>
<accession>A0A397WQ02</accession>
<dbReference type="PANTHER" id="PTHR10815:SF13">
    <property type="entry name" value="METHYLATED-DNA--PROTEIN-CYSTEINE METHYLTRANSFERASE"/>
    <property type="match status" value="1"/>
</dbReference>
<dbReference type="AlphaFoldDB" id="A0A397WQ02"/>
<dbReference type="PANTHER" id="PTHR10815">
    <property type="entry name" value="METHYLATED-DNA--PROTEIN-CYSTEINE METHYLTRANSFERASE"/>
    <property type="match status" value="1"/>
</dbReference>
<keyword evidence="2" id="KW-0489">Methyltransferase</keyword>
<dbReference type="GO" id="GO:0006281">
    <property type="term" value="P:DNA repair"/>
    <property type="evidence" value="ECO:0007669"/>
    <property type="project" value="UniProtKB-KW"/>
</dbReference>
<keyword evidence="4" id="KW-0227">DNA damage</keyword>
<dbReference type="Gene3D" id="1.10.10.10">
    <property type="entry name" value="Winged helix-like DNA-binding domain superfamily/Winged helix DNA-binding domain"/>
    <property type="match status" value="1"/>
</dbReference>
<dbReference type="InterPro" id="IPR014048">
    <property type="entry name" value="MethylDNA_cys_MeTrfase_DNA-bd"/>
</dbReference>
<dbReference type="InterPro" id="IPR036217">
    <property type="entry name" value="MethylDNA_cys_MeTrfase_DNAb"/>
</dbReference>
<evidence type="ECO:0000256" key="1">
    <source>
        <dbReference type="ARBA" id="ARBA00001286"/>
    </source>
</evidence>
<proteinExistence type="predicted"/>
<reference evidence="8 9" key="1">
    <citation type="journal article" date="2018" name="Syst. Appl. Microbiol.">
        <title>A new symbiotic nanoarchaeote (Candidatus Nanoclepta minutus) and its host (Zestosphaera tikiterensis gen. nov., sp. nov.) from a New Zealand hot spring.</title>
        <authorList>
            <person name="St John E."/>
            <person name="Liu Y."/>
            <person name="Podar M."/>
            <person name="Stott M.B."/>
            <person name="Meneghin J."/>
            <person name="Chen Z."/>
            <person name="Lagutin K."/>
            <person name="Mitchell K."/>
            <person name="Reysenbach A.L."/>
        </authorList>
    </citation>
    <scope>NUCLEOTIDE SEQUENCE [LARGE SCALE GENOMIC DNA]</scope>
    <source>
        <strain evidence="8">NZ3</strain>
    </source>
</reference>
<evidence type="ECO:0000256" key="3">
    <source>
        <dbReference type="ARBA" id="ARBA00022679"/>
    </source>
</evidence>
<protein>
    <recommendedName>
        <fullName evidence="7">Methylated-DNA-[protein]-cysteine S-methyltransferase DNA binding domain-containing protein</fullName>
    </recommendedName>
</protein>
<evidence type="ECO:0000313" key="8">
    <source>
        <dbReference type="EMBL" id="RIB35627.1"/>
    </source>
</evidence>
<gene>
    <name evidence="8" type="ORF">BXU00_00810</name>
</gene>
<organism evidence="8 9">
    <name type="scientific">Candidatus Nanoclepta minutus</name>
    <dbReference type="NCBI Taxonomy" id="1940235"/>
    <lineage>
        <taxon>Archaea</taxon>
        <taxon>Nanobdellota</taxon>
        <taxon>Candidatus Nanoclepta</taxon>
    </lineage>
</organism>
<dbReference type="GO" id="GO:0003908">
    <property type="term" value="F:methylated-DNA-[protein]-cysteine S-methyltransferase activity"/>
    <property type="evidence" value="ECO:0007669"/>
    <property type="project" value="UniProtKB-EC"/>
</dbReference>
<evidence type="ECO:0000256" key="5">
    <source>
        <dbReference type="ARBA" id="ARBA00023204"/>
    </source>
</evidence>
<comment type="catalytic activity">
    <reaction evidence="6">
        <text>a 6-O-methyl-2'-deoxyguanosine in DNA + L-cysteinyl-[protein] = S-methyl-L-cysteinyl-[protein] + a 2'-deoxyguanosine in DNA</text>
        <dbReference type="Rhea" id="RHEA:24000"/>
        <dbReference type="Rhea" id="RHEA-COMP:10131"/>
        <dbReference type="Rhea" id="RHEA-COMP:10132"/>
        <dbReference type="Rhea" id="RHEA-COMP:11367"/>
        <dbReference type="Rhea" id="RHEA-COMP:11368"/>
        <dbReference type="ChEBI" id="CHEBI:29950"/>
        <dbReference type="ChEBI" id="CHEBI:82612"/>
        <dbReference type="ChEBI" id="CHEBI:85445"/>
        <dbReference type="ChEBI" id="CHEBI:85448"/>
        <dbReference type="EC" id="2.1.1.63"/>
    </reaction>
</comment>
<dbReference type="InterPro" id="IPR001497">
    <property type="entry name" value="MethylDNA_cys_MeTrfase_AS"/>
</dbReference>
<dbReference type="InterPro" id="IPR036388">
    <property type="entry name" value="WH-like_DNA-bd_sf"/>
</dbReference>
<evidence type="ECO:0000313" key="9">
    <source>
        <dbReference type="Proteomes" id="UP000266622"/>
    </source>
</evidence>
<evidence type="ECO:0000256" key="4">
    <source>
        <dbReference type="ARBA" id="ARBA00022763"/>
    </source>
</evidence>
<name>A0A397WQ02_9ARCH</name>